<dbReference type="Gene3D" id="3.10.20.370">
    <property type="match status" value="1"/>
</dbReference>
<dbReference type="InterPro" id="IPR001584">
    <property type="entry name" value="Integrase_cat-core"/>
</dbReference>
<dbReference type="SUPFAM" id="SSF53098">
    <property type="entry name" value="Ribonuclease H-like"/>
    <property type="match status" value="1"/>
</dbReference>
<dbReference type="InterPro" id="IPR041588">
    <property type="entry name" value="Integrase_H2C2"/>
</dbReference>
<name>A0A9P0Z140_CUSEU</name>
<protein>
    <recommendedName>
        <fullName evidence="2">Integrase catalytic domain-containing protein</fullName>
    </recommendedName>
</protein>
<dbReference type="EMBL" id="CAMAPE010000018">
    <property type="protein sequence ID" value="CAH9084949.1"/>
    <property type="molecule type" value="Genomic_DNA"/>
</dbReference>
<evidence type="ECO:0000313" key="3">
    <source>
        <dbReference type="EMBL" id="CAH9084949.1"/>
    </source>
</evidence>
<dbReference type="FunFam" id="3.30.70.270:FF:000020">
    <property type="entry name" value="Transposon Tf2-6 polyprotein-like Protein"/>
    <property type="match status" value="1"/>
</dbReference>
<dbReference type="FunFam" id="3.10.20.370:FF:000001">
    <property type="entry name" value="Retrovirus-related Pol polyprotein from transposon 17.6-like protein"/>
    <property type="match status" value="1"/>
</dbReference>
<dbReference type="GO" id="GO:0003824">
    <property type="term" value="F:catalytic activity"/>
    <property type="evidence" value="ECO:0007669"/>
    <property type="project" value="UniProtKB-KW"/>
</dbReference>
<dbReference type="InterPro" id="IPR043502">
    <property type="entry name" value="DNA/RNA_pol_sf"/>
</dbReference>
<dbReference type="SUPFAM" id="SSF56672">
    <property type="entry name" value="DNA/RNA polymerases"/>
    <property type="match status" value="1"/>
</dbReference>
<feature type="domain" description="Integrase catalytic" evidence="2">
    <location>
        <begin position="359"/>
        <end position="491"/>
    </location>
</feature>
<dbReference type="Gene3D" id="1.10.340.70">
    <property type="match status" value="1"/>
</dbReference>
<dbReference type="PANTHER" id="PTHR37984">
    <property type="entry name" value="PROTEIN CBG26694"/>
    <property type="match status" value="1"/>
</dbReference>
<organism evidence="3 4">
    <name type="scientific">Cuscuta europaea</name>
    <name type="common">European dodder</name>
    <dbReference type="NCBI Taxonomy" id="41803"/>
    <lineage>
        <taxon>Eukaryota</taxon>
        <taxon>Viridiplantae</taxon>
        <taxon>Streptophyta</taxon>
        <taxon>Embryophyta</taxon>
        <taxon>Tracheophyta</taxon>
        <taxon>Spermatophyta</taxon>
        <taxon>Magnoliopsida</taxon>
        <taxon>eudicotyledons</taxon>
        <taxon>Gunneridae</taxon>
        <taxon>Pentapetalae</taxon>
        <taxon>asterids</taxon>
        <taxon>lamiids</taxon>
        <taxon>Solanales</taxon>
        <taxon>Convolvulaceae</taxon>
        <taxon>Cuscuteae</taxon>
        <taxon>Cuscuta</taxon>
        <taxon>Cuscuta subgen. Cuscuta</taxon>
    </lineage>
</organism>
<keyword evidence="4" id="KW-1185">Reference proteome</keyword>
<proteinExistence type="predicted"/>
<dbReference type="Pfam" id="PF17921">
    <property type="entry name" value="Integrase_H2C2"/>
    <property type="match status" value="1"/>
</dbReference>
<dbReference type="Gene3D" id="3.30.70.270">
    <property type="match status" value="1"/>
</dbReference>
<dbReference type="OrthoDB" id="1286095at2759"/>
<reference evidence="3" key="1">
    <citation type="submission" date="2022-07" db="EMBL/GenBank/DDBJ databases">
        <authorList>
            <person name="Macas J."/>
            <person name="Novak P."/>
            <person name="Neumann P."/>
        </authorList>
    </citation>
    <scope>NUCLEOTIDE SEQUENCE</scope>
</reference>
<dbReference type="InterPro" id="IPR036397">
    <property type="entry name" value="RNaseH_sf"/>
</dbReference>
<evidence type="ECO:0000259" key="2">
    <source>
        <dbReference type="PROSITE" id="PS50994"/>
    </source>
</evidence>
<comment type="caution">
    <text evidence="3">The sequence shown here is derived from an EMBL/GenBank/DDBJ whole genome shotgun (WGS) entry which is preliminary data.</text>
</comment>
<dbReference type="GO" id="GO:0003676">
    <property type="term" value="F:nucleic acid binding"/>
    <property type="evidence" value="ECO:0007669"/>
    <property type="project" value="InterPro"/>
</dbReference>
<dbReference type="AlphaFoldDB" id="A0A9P0Z140"/>
<keyword evidence="1" id="KW-0511">Multifunctional enzyme</keyword>
<dbReference type="Gene3D" id="3.30.420.10">
    <property type="entry name" value="Ribonuclease H-like superfamily/Ribonuclease H"/>
    <property type="match status" value="1"/>
</dbReference>
<dbReference type="InterPro" id="IPR050951">
    <property type="entry name" value="Retrovirus_Pol_polyprotein"/>
</dbReference>
<evidence type="ECO:0000313" key="4">
    <source>
        <dbReference type="Proteomes" id="UP001152484"/>
    </source>
</evidence>
<dbReference type="Proteomes" id="UP001152484">
    <property type="component" value="Unassembled WGS sequence"/>
</dbReference>
<sequence>MKKCAFGRPQVEYLGHIISQEGVAMDPAKVSAVMDWPSPNSVREVRGFLGLTGYYRRFVKEYGLIARPLTNLLKKEALAQFYWSLEAEGAFRQLKKALTEAPVLAMPQFDRRFVVECDASRTGIGAVLMQEQRPVAYFSKSLADRTLSRSAYEREMMGLALAVQHWRPYLIGRKFVVRTDHRSLKHLLTQRIATSSQQIWVAKLLGYDFEIEYKTWVSNTAADALSRKGEIMDLAAVSMPEWLGLADIEEEQKKNNFLREIIQTLATDPASVPGYEVIGRRLFYKGRLALASDSKWIPRLLEEFHDTPTGGHAGAHRTYRRLAMNVFWKRMFRQVHAYVVQCLVCQKPKYEAMSPAGLLQPLPIPNLIWEDISMNCITCLPKSKGYASILVVVDRLSKYGHFIALKTPITARSVAEALSREVVRLHGIPRSIVSDRDSLFISAFWKELFFLSGTQLKFSSAYHPETDGQTEVLNRVLETYFHCFTCEQPRQ</sequence>
<dbReference type="FunFam" id="1.10.340.70:FF:000001">
    <property type="entry name" value="Retrovirus-related Pol polyprotein from transposon gypsy-like Protein"/>
    <property type="match status" value="1"/>
</dbReference>
<dbReference type="PANTHER" id="PTHR37984:SF5">
    <property type="entry name" value="PROTEIN NYNRIN-LIKE"/>
    <property type="match status" value="1"/>
</dbReference>
<dbReference type="InterPro" id="IPR043128">
    <property type="entry name" value="Rev_trsase/Diguanyl_cyclase"/>
</dbReference>
<dbReference type="InterPro" id="IPR012337">
    <property type="entry name" value="RNaseH-like_sf"/>
</dbReference>
<accession>A0A9P0Z140</accession>
<dbReference type="InterPro" id="IPR041577">
    <property type="entry name" value="RT_RNaseH_2"/>
</dbReference>
<evidence type="ECO:0000256" key="1">
    <source>
        <dbReference type="ARBA" id="ARBA00023268"/>
    </source>
</evidence>
<dbReference type="CDD" id="cd09274">
    <property type="entry name" value="RNase_HI_RT_Ty3"/>
    <property type="match status" value="1"/>
</dbReference>
<dbReference type="PROSITE" id="PS50994">
    <property type="entry name" value="INTEGRASE"/>
    <property type="match status" value="1"/>
</dbReference>
<gene>
    <name evidence="3" type="ORF">CEURO_LOCUS9184</name>
</gene>
<dbReference type="Pfam" id="PF17919">
    <property type="entry name" value="RT_RNaseH_2"/>
    <property type="match status" value="1"/>
</dbReference>
<dbReference type="GO" id="GO:0015074">
    <property type="term" value="P:DNA integration"/>
    <property type="evidence" value="ECO:0007669"/>
    <property type="project" value="InterPro"/>
</dbReference>